<feature type="region of interest" description="Disordered" evidence="1">
    <location>
        <begin position="95"/>
        <end position="188"/>
    </location>
</feature>
<dbReference type="EMBL" id="CM029043">
    <property type="protein sequence ID" value="KAG2612537.1"/>
    <property type="molecule type" value="Genomic_DNA"/>
</dbReference>
<evidence type="ECO:0000313" key="3">
    <source>
        <dbReference type="Proteomes" id="UP000823388"/>
    </source>
</evidence>
<evidence type="ECO:0000256" key="1">
    <source>
        <dbReference type="SAM" id="MobiDB-lite"/>
    </source>
</evidence>
<feature type="region of interest" description="Disordered" evidence="1">
    <location>
        <begin position="218"/>
        <end position="418"/>
    </location>
</feature>
<feature type="compositionally biased region" description="Basic and acidic residues" evidence="1">
    <location>
        <begin position="164"/>
        <end position="175"/>
    </location>
</feature>
<sequence length="418" mass="45407">MGTTLGSGSDLDQDKALACRTLGTSPHHAWRTTWEHPSLSHLACTPYYRHPWCKTVQCSRTPICWTYGPTAGTRINPCVTVSPLASTIWDEEHAKSSLVGSRPPGQDTDRLRASPSGRRTRRGRRAAHAPPVRARASQPEMRGGGGGGVGDPRPVRAASRRGRRELDEGGTREGEGQLGTAEGRGREGAELLRQWRRGGARQPKAAAELLGFAGAGLTAQPRCGRSASSRQGPLAPPRALRSAQPRRRATDPAAGSPRVRREGREKKRREGRGRHGLRASATAPPTRRAPGGGCREIQGLLIGDAARAQPPPRTGFPDESRRDLAPPRADVHGAPGAGRAPPGARGHGACRDEEARRPPLLRAPPLTEEDGWGGRRPMPHRRRNHGEVAGGAEVQMRWGEERENGRRRKRMERVKRKR</sequence>
<feature type="compositionally biased region" description="Basic and acidic residues" evidence="1">
    <location>
        <begin position="316"/>
        <end position="331"/>
    </location>
</feature>
<keyword evidence="3" id="KW-1185">Reference proteome</keyword>
<organism evidence="2 3">
    <name type="scientific">Panicum virgatum</name>
    <name type="common">Blackwell switchgrass</name>
    <dbReference type="NCBI Taxonomy" id="38727"/>
    <lineage>
        <taxon>Eukaryota</taxon>
        <taxon>Viridiplantae</taxon>
        <taxon>Streptophyta</taxon>
        <taxon>Embryophyta</taxon>
        <taxon>Tracheophyta</taxon>
        <taxon>Spermatophyta</taxon>
        <taxon>Magnoliopsida</taxon>
        <taxon>Liliopsida</taxon>
        <taxon>Poales</taxon>
        <taxon>Poaceae</taxon>
        <taxon>PACMAD clade</taxon>
        <taxon>Panicoideae</taxon>
        <taxon>Panicodae</taxon>
        <taxon>Paniceae</taxon>
        <taxon>Panicinae</taxon>
        <taxon>Panicum</taxon>
        <taxon>Panicum sect. Hiantes</taxon>
    </lineage>
</organism>
<dbReference type="Proteomes" id="UP000823388">
    <property type="component" value="Chromosome 4K"/>
</dbReference>
<reference evidence="2 3" key="1">
    <citation type="submission" date="2020-05" db="EMBL/GenBank/DDBJ databases">
        <title>WGS assembly of Panicum virgatum.</title>
        <authorList>
            <person name="Lovell J.T."/>
            <person name="Jenkins J."/>
            <person name="Shu S."/>
            <person name="Juenger T.E."/>
            <person name="Schmutz J."/>
        </authorList>
    </citation>
    <scope>NUCLEOTIDE SEQUENCE [LARGE SCALE GENOMIC DNA]</scope>
    <source>
        <strain evidence="3">cv. AP13</strain>
    </source>
</reference>
<feature type="compositionally biased region" description="Basic residues" evidence="1">
    <location>
        <begin position="118"/>
        <end position="127"/>
    </location>
</feature>
<evidence type="ECO:0000313" key="2">
    <source>
        <dbReference type="EMBL" id="KAG2612537.1"/>
    </source>
</evidence>
<comment type="caution">
    <text evidence="2">The sequence shown here is derived from an EMBL/GenBank/DDBJ whole genome shotgun (WGS) entry which is preliminary data.</text>
</comment>
<feature type="compositionally biased region" description="Basic residues" evidence="1">
    <location>
        <begin position="405"/>
        <end position="418"/>
    </location>
</feature>
<name>A0A8T0TR22_PANVG</name>
<proteinExistence type="predicted"/>
<feature type="compositionally biased region" description="Basic residues" evidence="1">
    <location>
        <begin position="266"/>
        <end position="277"/>
    </location>
</feature>
<dbReference type="AlphaFoldDB" id="A0A8T0TR22"/>
<gene>
    <name evidence="2" type="ORF">PVAP13_4KG302005</name>
</gene>
<protein>
    <submittedName>
        <fullName evidence="2">Uncharacterized protein</fullName>
    </submittedName>
</protein>
<accession>A0A8T0TR22</accession>
<feature type="compositionally biased region" description="Low complexity" evidence="1">
    <location>
        <begin position="332"/>
        <end position="344"/>
    </location>
</feature>
<feature type="compositionally biased region" description="Low complexity" evidence="1">
    <location>
        <begin position="128"/>
        <end position="137"/>
    </location>
</feature>